<dbReference type="InterPro" id="IPR037165">
    <property type="entry name" value="AldOxase/xan_DH_Mopterin-bd_sf"/>
</dbReference>
<dbReference type="InterPro" id="IPR052516">
    <property type="entry name" value="N-heterocyclic_Hydroxylase"/>
</dbReference>
<dbReference type="EMBL" id="FPJO01000018">
    <property type="protein sequence ID" value="SFY32624.1"/>
    <property type="molecule type" value="Genomic_DNA"/>
</dbReference>
<dbReference type="Gene3D" id="3.30.365.10">
    <property type="entry name" value="Aldehyde oxidase/xanthine dehydrogenase, molybdopterin binding domain"/>
    <property type="match status" value="1"/>
</dbReference>
<dbReference type="PANTHER" id="PTHR47495">
    <property type="entry name" value="ALDEHYDE DEHYDROGENASE"/>
    <property type="match status" value="1"/>
</dbReference>
<evidence type="ECO:0000313" key="3">
    <source>
        <dbReference type="Proteomes" id="UP000181909"/>
    </source>
</evidence>
<dbReference type="InterPro" id="IPR046867">
    <property type="entry name" value="AldOxase/xan_DH_MoCoBD2"/>
</dbReference>
<dbReference type="GO" id="GO:0016491">
    <property type="term" value="F:oxidoreductase activity"/>
    <property type="evidence" value="ECO:0007669"/>
    <property type="project" value="InterPro"/>
</dbReference>
<reference evidence="2 3" key="1">
    <citation type="submission" date="2016-11" db="EMBL/GenBank/DDBJ databases">
        <authorList>
            <person name="Jaros S."/>
            <person name="Januszkiewicz K."/>
            <person name="Wedrychowicz H."/>
        </authorList>
    </citation>
    <scope>NUCLEOTIDE SEQUENCE [LARGE SCALE GENOMIC DNA]</scope>
    <source>
        <strain evidence="2 3">OK807</strain>
    </source>
</reference>
<protein>
    <submittedName>
        <fullName evidence="2">Molybdopterin-binding domain of aldehyde dehydrogenase</fullName>
    </submittedName>
</protein>
<dbReference type="Proteomes" id="UP000181909">
    <property type="component" value="Unassembled WGS sequence"/>
</dbReference>
<dbReference type="PANTHER" id="PTHR47495:SF2">
    <property type="entry name" value="ALDEHYDE DEHYDROGENASE"/>
    <property type="match status" value="1"/>
</dbReference>
<feature type="domain" description="Aldehyde oxidase/xanthine dehydrogenase second molybdopterin binding" evidence="1">
    <location>
        <begin position="2"/>
        <end position="73"/>
    </location>
</feature>
<dbReference type="STRING" id="1893.SAMN02787144_101836"/>
<evidence type="ECO:0000259" key="1">
    <source>
        <dbReference type="Pfam" id="PF20256"/>
    </source>
</evidence>
<dbReference type="SUPFAM" id="SSF56003">
    <property type="entry name" value="Molybdenum cofactor-binding domain"/>
    <property type="match status" value="1"/>
</dbReference>
<sequence>MDPDAGGIRILRCGHAADAGNVMNPMQCRSQVEGGVAQALGATLFENVRIGERGEAGTAAFRRHRLPRYADIPRTEVHFMETADAIGPLGAKPMSESPFDPAAPALANALRDATGVRFTQLPLTRDRVGLVLSGQSVSSPRRALQVPAAAVSGLVGAAQDRGHCVFRSILYCLRGPQHPWAATTDKERRR</sequence>
<gene>
    <name evidence="2" type="ORF">SAMN02787144_101836</name>
</gene>
<name>A0A1K2ECE8_STRAR</name>
<accession>A0A1K2ECE8</accession>
<evidence type="ECO:0000313" key="2">
    <source>
        <dbReference type="EMBL" id="SFY32624.1"/>
    </source>
</evidence>
<dbReference type="Pfam" id="PF20256">
    <property type="entry name" value="MoCoBD_2"/>
    <property type="match status" value="1"/>
</dbReference>
<proteinExistence type="predicted"/>
<organism evidence="2 3">
    <name type="scientific">Streptomyces atratus</name>
    <dbReference type="NCBI Taxonomy" id="1893"/>
    <lineage>
        <taxon>Bacteria</taxon>
        <taxon>Bacillati</taxon>
        <taxon>Actinomycetota</taxon>
        <taxon>Actinomycetes</taxon>
        <taxon>Kitasatosporales</taxon>
        <taxon>Streptomycetaceae</taxon>
        <taxon>Streptomyces</taxon>
    </lineage>
</organism>
<dbReference type="AlphaFoldDB" id="A0A1K2ECE8"/>